<sequence length="526" mass="58120">MDTPRFRFGSGSRPVASTSQPIRRNGESSSSTGVNDLLGKLRRVYHGRHRRNLLQRQIKANETIRQDEADYETVNQVVVDRTVLPSELLTAPPSASGSSSSNVGRRRTPGPRAPESWKYLAPSTSSRPNPASTSQDLSDYGNGRKWSAERRSQVYSLWAERVLKKRLNLDETILPSGLQLWTEPKPGEEDRPQPEDEGASGKGVRSLVSHCLTVLAYHLDPVLPDDLSTNGVKESSWLTTDEGKMTLRQRLRVPLMVHAAFAGSSGWNGMFELFEPSRSITRDTGWKTDDEEDGQDWDDSGPEEDEDNPGSEFAAEGLPVLDLSFVPLPSTARRRFSEICGDALNLSNLTSLSFAGCGLAMEDIVELLTRKQGGRGQAGKANGLLGLRLKDLSLAGVGARTEDGLIQALKRISTSFTALEFLDLSYARSFSAETGNETGMLALCTLFTKPPYTDAMEREGLAPDDRPRLPALSVLGFRENIPHMRVTIPVKDYLRDMIIDFGLRRRIVLAKMREIRTGGYVDVILE</sequence>
<dbReference type="EMBL" id="JABELV010000175">
    <property type="protein sequence ID" value="KAG7528618.1"/>
    <property type="molecule type" value="Genomic_DNA"/>
</dbReference>
<feature type="compositionally biased region" description="Acidic residues" evidence="1">
    <location>
        <begin position="289"/>
        <end position="309"/>
    </location>
</feature>
<feature type="region of interest" description="Disordered" evidence="1">
    <location>
        <begin position="88"/>
        <end position="145"/>
    </location>
</feature>
<evidence type="ECO:0000313" key="2">
    <source>
        <dbReference type="EMBL" id="KAG7528618.1"/>
    </source>
</evidence>
<feature type="compositionally biased region" description="Low complexity" evidence="1">
    <location>
        <begin position="91"/>
        <end position="101"/>
    </location>
</feature>
<accession>A0A8K0JG49</accession>
<dbReference type="AlphaFoldDB" id="A0A8K0JG49"/>
<proteinExistence type="predicted"/>
<gene>
    <name evidence="2" type="ORF">FFLO_06041</name>
</gene>
<feature type="region of interest" description="Disordered" evidence="1">
    <location>
        <begin position="281"/>
        <end position="314"/>
    </location>
</feature>
<feature type="region of interest" description="Disordered" evidence="1">
    <location>
        <begin position="1"/>
        <end position="35"/>
    </location>
</feature>
<feature type="compositionally biased region" description="Basic and acidic residues" evidence="1">
    <location>
        <begin position="185"/>
        <end position="194"/>
    </location>
</feature>
<feature type="region of interest" description="Disordered" evidence="1">
    <location>
        <begin position="178"/>
        <end position="203"/>
    </location>
</feature>
<comment type="caution">
    <text evidence="2">The sequence shown here is derived from an EMBL/GenBank/DDBJ whole genome shotgun (WGS) entry which is preliminary data.</text>
</comment>
<evidence type="ECO:0000313" key="3">
    <source>
        <dbReference type="Proteomes" id="UP000812966"/>
    </source>
</evidence>
<name>A0A8K0JG49_9TREE</name>
<keyword evidence="3" id="KW-1185">Reference proteome</keyword>
<evidence type="ECO:0000256" key="1">
    <source>
        <dbReference type="SAM" id="MobiDB-lite"/>
    </source>
</evidence>
<feature type="compositionally biased region" description="Polar residues" evidence="1">
    <location>
        <begin position="122"/>
        <end position="137"/>
    </location>
</feature>
<protein>
    <submittedName>
        <fullName evidence="2">Uncharacterized protein</fullName>
    </submittedName>
</protein>
<reference evidence="2" key="1">
    <citation type="submission" date="2020-04" db="EMBL/GenBank/DDBJ databases">
        <title>Analysis of mating type loci in Filobasidium floriforme.</title>
        <authorList>
            <person name="Nowrousian M."/>
        </authorList>
    </citation>
    <scope>NUCLEOTIDE SEQUENCE</scope>
    <source>
        <strain evidence="2">CBS 6242</strain>
    </source>
</reference>
<feature type="compositionally biased region" description="Polar residues" evidence="1">
    <location>
        <begin position="15"/>
        <end position="34"/>
    </location>
</feature>
<organism evidence="2 3">
    <name type="scientific">Filobasidium floriforme</name>
    <dbReference type="NCBI Taxonomy" id="5210"/>
    <lineage>
        <taxon>Eukaryota</taxon>
        <taxon>Fungi</taxon>
        <taxon>Dikarya</taxon>
        <taxon>Basidiomycota</taxon>
        <taxon>Agaricomycotina</taxon>
        <taxon>Tremellomycetes</taxon>
        <taxon>Filobasidiales</taxon>
        <taxon>Filobasidiaceae</taxon>
        <taxon>Filobasidium</taxon>
    </lineage>
</organism>
<dbReference type="Proteomes" id="UP000812966">
    <property type="component" value="Unassembled WGS sequence"/>
</dbReference>